<dbReference type="FunFam" id="3.30.70.100:FF:000001">
    <property type="entry name" value="ATPase copper transporting beta"/>
    <property type="match status" value="1"/>
</dbReference>
<keyword evidence="2" id="KW-0186">Copper</keyword>
<organism evidence="4 5">
    <name type="scientific">Candidatus Cryosericum septentrionale</name>
    <dbReference type="NCBI Taxonomy" id="2290913"/>
    <lineage>
        <taxon>Bacteria</taxon>
        <taxon>Pseudomonadati</taxon>
        <taxon>Caldisericota/Cryosericota group</taxon>
        <taxon>Candidatus Cryosericota</taxon>
        <taxon>Candidatus Cryosericia</taxon>
        <taxon>Candidatus Cryosericales</taxon>
        <taxon>Candidatus Cryosericaceae</taxon>
        <taxon>Candidatus Cryosericum</taxon>
    </lineage>
</organism>
<dbReference type="PROSITE" id="PS01047">
    <property type="entry name" value="HMA_1"/>
    <property type="match status" value="1"/>
</dbReference>
<protein>
    <submittedName>
        <fullName evidence="4">Heavy-metal-associated domain-containing protein</fullName>
    </submittedName>
</protein>
<proteinExistence type="predicted"/>
<comment type="caution">
    <text evidence="4">The sequence shown here is derived from an EMBL/GenBank/DDBJ whole genome shotgun (WGS) entry which is preliminary data.</text>
</comment>
<dbReference type="AlphaFoldDB" id="A0A398DQH4"/>
<evidence type="ECO:0000259" key="3">
    <source>
        <dbReference type="PROSITE" id="PS50846"/>
    </source>
</evidence>
<accession>A0A398DQH4</accession>
<keyword evidence="5" id="KW-1185">Reference proteome</keyword>
<dbReference type="Gene3D" id="3.30.70.100">
    <property type="match status" value="1"/>
</dbReference>
<dbReference type="CDD" id="cd00371">
    <property type="entry name" value="HMA"/>
    <property type="match status" value="1"/>
</dbReference>
<dbReference type="Proteomes" id="UP000266113">
    <property type="component" value="Unassembled WGS sequence"/>
</dbReference>
<dbReference type="InterPro" id="IPR006121">
    <property type="entry name" value="HMA_dom"/>
</dbReference>
<dbReference type="InterPro" id="IPR036163">
    <property type="entry name" value="HMA_dom_sf"/>
</dbReference>
<dbReference type="InterPro" id="IPR006122">
    <property type="entry name" value="HMA_Cu_ion-bd"/>
</dbReference>
<dbReference type="InterPro" id="IPR000428">
    <property type="entry name" value="Cu-bd"/>
</dbReference>
<gene>
    <name evidence="4" type="ORF">SMC1_02960</name>
</gene>
<reference evidence="4 5" key="1">
    <citation type="submission" date="2018-09" db="EMBL/GenBank/DDBJ databases">
        <title>Discovery and Ecogenomic Context for Candidatus Cryosericales, a Global Caldiserica Order Active in Thawing Permafrost.</title>
        <authorList>
            <person name="Martinez M.A."/>
            <person name="Woodcroft B.J."/>
            <person name="Ignacio Espinoza J.C."/>
            <person name="Zayed A."/>
            <person name="Singleton C.M."/>
            <person name="Boyd J."/>
            <person name="Li Y.-F."/>
            <person name="Purvine S."/>
            <person name="Maughan H."/>
            <person name="Hodgkins S.B."/>
            <person name="Anderson D."/>
            <person name="Sederholm M."/>
            <person name="Temperton B."/>
            <person name="Saleska S.R."/>
            <person name="Tyson G.W."/>
            <person name="Rich V.I."/>
        </authorList>
    </citation>
    <scope>NUCLEOTIDE SEQUENCE [LARGE SCALE GENOMIC DNA]</scope>
    <source>
        <strain evidence="4 5">SMC1</strain>
    </source>
</reference>
<evidence type="ECO:0000256" key="1">
    <source>
        <dbReference type="ARBA" id="ARBA00022723"/>
    </source>
</evidence>
<dbReference type="InterPro" id="IPR017969">
    <property type="entry name" value="Heavy-metal-associated_CS"/>
</dbReference>
<dbReference type="NCBIfam" id="TIGR00003">
    <property type="entry name" value="copper ion binding protein"/>
    <property type="match status" value="1"/>
</dbReference>
<evidence type="ECO:0000256" key="2">
    <source>
        <dbReference type="ARBA" id="ARBA00023008"/>
    </source>
</evidence>
<keyword evidence="1" id="KW-0479">Metal-binding</keyword>
<dbReference type="GO" id="GO:0006825">
    <property type="term" value="P:copper ion transport"/>
    <property type="evidence" value="ECO:0007669"/>
    <property type="project" value="InterPro"/>
</dbReference>
<dbReference type="OrthoDB" id="9813965at2"/>
<dbReference type="EMBL" id="QXIY01000011">
    <property type="protein sequence ID" value="RIE17180.1"/>
    <property type="molecule type" value="Genomic_DNA"/>
</dbReference>
<dbReference type="GO" id="GO:0005507">
    <property type="term" value="F:copper ion binding"/>
    <property type="evidence" value="ECO:0007669"/>
    <property type="project" value="InterPro"/>
</dbReference>
<dbReference type="PRINTS" id="PR00944">
    <property type="entry name" value="CUEXPORT"/>
</dbReference>
<dbReference type="SUPFAM" id="SSF55008">
    <property type="entry name" value="HMA, heavy metal-associated domain"/>
    <property type="match status" value="1"/>
</dbReference>
<name>A0A398DQH4_9BACT</name>
<dbReference type="RefSeq" id="WP_119085323.1">
    <property type="nucleotide sequence ID" value="NZ_QXIY01000011.1"/>
</dbReference>
<sequence>MKKLIQVKGMSCKHCVMHVTEALGEVPGVTDVVVSLEGGTATVDTNAPVTNEVLAAAITDVGYTPGPVTDL</sequence>
<evidence type="ECO:0000313" key="4">
    <source>
        <dbReference type="EMBL" id="RIE17180.1"/>
    </source>
</evidence>
<dbReference type="Pfam" id="PF00403">
    <property type="entry name" value="HMA"/>
    <property type="match status" value="1"/>
</dbReference>
<evidence type="ECO:0000313" key="5">
    <source>
        <dbReference type="Proteomes" id="UP000266113"/>
    </source>
</evidence>
<dbReference type="PROSITE" id="PS50846">
    <property type="entry name" value="HMA_2"/>
    <property type="match status" value="1"/>
</dbReference>
<feature type="domain" description="HMA" evidence="3">
    <location>
        <begin position="1"/>
        <end position="66"/>
    </location>
</feature>